<evidence type="ECO:0000313" key="1">
    <source>
        <dbReference type="EMBL" id="ARP19178.1"/>
    </source>
</evidence>
<gene>
    <name evidence="1" type="ORF">K05K4_23540</name>
</gene>
<dbReference type="AlphaFoldDB" id="A0A1W6W949"/>
<organism evidence="1">
    <name type="scientific">Vibrio alginolyticus</name>
    <dbReference type="NCBI Taxonomy" id="663"/>
    <lineage>
        <taxon>Bacteria</taxon>
        <taxon>Pseudomonadati</taxon>
        <taxon>Pseudomonadota</taxon>
        <taxon>Gammaproteobacteria</taxon>
        <taxon>Vibrionales</taxon>
        <taxon>Vibrionaceae</taxon>
        <taxon>Vibrio</taxon>
    </lineage>
</organism>
<proteinExistence type="predicted"/>
<sequence>MGIVSSRNLSELINTTLLMHSEKLSNLERDMLAGLLDQLYCEQALTDKQIKLCQRLIRKTNQACVFIDDTPNEP</sequence>
<reference evidence="1" key="1">
    <citation type="submission" date="2016-10" db="EMBL/GenBank/DDBJ databases">
        <title>The High Quality Genome of Vibrio alginolyticus K01M1.</title>
        <authorList>
            <person name="Wendling C."/>
            <person name="Chibani C.M."/>
            <person name="Hertel R."/>
            <person name="Sproer C."/>
            <person name="Bunk B."/>
            <person name="Overmann J."/>
            <person name="Roth O."/>
            <person name="Liesegang H."/>
        </authorList>
    </citation>
    <scope>NUCLEOTIDE SEQUENCE</scope>
    <source>
        <strain evidence="1">K05K4</strain>
    </source>
</reference>
<accession>A0A1W6W949</accession>
<name>A0A1W6W949_VIBAL</name>
<protein>
    <submittedName>
        <fullName evidence="1">Uncharacterized protein</fullName>
    </submittedName>
</protein>
<dbReference type="EMBL" id="CP017902">
    <property type="protein sequence ID" value="ARP19178.1"/>
    <property type="molecule type" value="Genomic_DNA"/>
</dbReference>